<evidence type="ECO:0000313" key="1">
    <source>
        <dbReference type="EMBL" id="EFO93154.1"/>
    </source>
</evidence>
<dbReference type="eggNOG" id="KOG3770">
    <property type="taxonomic scope" value="Eukaryota"/>
</dbReference>
<dbReference type="HOGENOM" id="CLU_2135827_0_0_1"/>
<reference evidence="1" key="1">
    <citation type="submission" date="2007-07" db="EMBL/GenBank/DDBJ databases">
        <title>PCAP assembly of the Caenorhabditis remanei genome.</title>
        <authorList>
            <consortium name="The Caenorhabditis remanei Sequencing Consortium"/>
            <person name="Wilson R.K."/>
        </authorList>
    </citation>
    <scope>NUCLEOTIDE SEQUENCE [LARGE SCALE GENOMIC DNA]</scope>
    <source>
        <strain evidence="1">PB4641</strain>
    </source>
</reference>
<dbReference type="EMBL" id="DS268426">
    <property type="protein sequence ID" value="EFO93154.1"/>
    <property type="molecule type" value="Genomic_DNA"/>
</dbReference>
<evidence type="ECO:0000313" key="2">
    <source>
        <dbReference type="Proteomes" id="UP000008281"/>
    </source>
</evidence>
<accession>E3M6V4</accession>
<gene>
    <name evidence="1" type="ORF">CRE_10027</name>
</gene>
<keyword evidence="2" id="KW-1185">Reference proteome</keyword>
<dbReference type="OrthoDB" id="282973at2759"/>
<dbReference type="STRING" id="31234.E3M6V4"/>
<dbReference type="InParanoid" id="E3M6V4"/>
<proteinExistence type="predicted"/>
<protein>
    <submittedName>
        <fullName evidence="1">Uncharacterized protein</fullName>
    </submittedName>
</protein>
<organism evidence="2">
    <name type="scientific">Caenorhabditis remanei</name>
    <name type="common">Caenorhabditis vulgaris</name>
    <dbReference type="NCBI Taxonomy" id="31234"/>
    <lineage>
        <taxon>Eukaryota</taxon>
        <taxon>Metazoa</taxon>
        <taxon>Ecdysozoa</taxon>
        <taxon>Nematoda</taxon>
        <taxon>Chromadorea</taxon>
        <taxon>Rhabditida</taxon>
        <taxon>Rhabditina</taxon>
        <taxon>Rhabditomorpha</taxon>
        <taxon>Rhabditoidea</taxon>
        <taxon>Rhabditidae</taxon>
        <taxon>Peloderinae</taxon>
        <taxon>Caenorhabditis</taxon>
    </lineage>
</organism>
<dbReference type="Proteomes" id="UP000008281">
    <property type="component" value="Unassembled WGS sequence"/>
</dbReference>
<dbReference type="AlphaFoldDB" id="E3M6V4"/>
<sequence>MSANAEYGLKGQTPDEYNQMIERMKTDTTLFNKYFDFFFRNHYRRSVYDGLQPCTTQECRNGYLCDARQFHQTNKLCTDLEGQISKPKETKKKYSARFVTEKSKKRGKEECKI</sequence>
<name>E3M6V4_CAERE</name>